<dbReference type="RefSeq" id="WP_170820890.1">
    <property type="nucleotide sequence ID" value="NZ_JAAOXG010000016.1"/>
</dbReference>
<name>A0ABX1VQQ3_9FIRM</name>
<reference evidence="2 3" key="1">
    <citation type="submission" date="2020-03" db="EMBL/GenBank/DDBJ databases">
        <title>Genome Sequence of industrial isolate, B5A.</title>
        <authorList>
            <person name="Sharma S."/>
            <person name="Patil P.B."/>
            <person name="Korpole S."/>
        </authorList>
    </citation>
    <scope>NUCLEOTIDE SEQUENCE [LARGE SCALE GENOMIC DNA]</scope>
    <source>
        <strain evidence="2 3">PI-S10-B5A</strain>
    </source>
</reference>
<proteinExistence type="predicted"/>
<evidence type="ECO:0000256" key="1">
    <source>
        <dbReference type="SAM" id="MobiDB-lite"/>
    </source>
</evidence>
<organism evidence="2 3">
    <name type="scientific">Lacrimispora defluvii</name>
    <dbReference type="NCBI Taxonomy" id="2719233"/>
    <lineage>
        <taxon>Bacteria</taxon>
        <taxon>Bacillati</taxon>
        <taxon>Bacillota</taxon>
        <taxon>Clostridia</taxon>
        <taxon>Lachnospirales</taxon>
        <taxon>Lachnospiraceae</taxon>
        <taxon>Lacrimispora</taxon>
    </lineage>
</organism>
<feature type="compositionally biased region" description="Low complexity" evidence="1">
    <location>
        <begin position="1"/>
        <end position="20"/>
    </location>
</feature>
<feature type="compositionally biased region" description="Polar residues" evidence="1">
    <location>
        <begin position="139"/>
        <end position="152"/>
    </location>
</feature>
<keyword evidence="3" id="KW-1185">Reference proteome</keyword>
<protein>
    <submittedName>
        <fullName evidence="2">Uncharacterized protein</fullName>
    </submittedName>
</protein>
<feature type="compositionally biased region" description="Low complexity" evidence="1">
    <location>
        <begin position="30"/>
        <end position="43"/>
    </location>
</feature>
<feature type="region of interest" description="Disordered" evidence="1">
    <location>
        <begin position="134"/>
        <end position="158"/>
    </location>
</feature>
<feature type="compositionally biased region" description="Low complexity" evidence="1">
    <location>
        <begin position="85"/>
        <end position="104"/>
    </location>
</feature>
<evidence type="ECO:0000313" key="2">
    <source>
        <dbReference type="EMBL" id="NNJ29631.1"/>
    </source>
</evidence>
<dbReference type="Proteomes" id="UP000539052">
    <property type="component" value="Unassembled WGS sequence"/>
</dbReference>
<dbReference type="EMBL" id="JAAOXG010000016">
    <property type="protein sequence ID" value="NNJ29631.1"/>
    <property type="molecule type" value="Genomic_DNA"/>
</dbReference>
<feature type="region of interest" description="Disordered" evidence="1">
    <location>
        <begin position="1"/>
        <end position="104"/>
    </location>
</feature>
<sequence length="158" mass="16819">MEISGLSGSSSCNQLQQLQLQKEKEKKAAEQAAAESAQIKASQTVTDAAGAKTVSGTLHSVDTIEISQEGREYQQKMQGPPPPKESNVTETSSTVDTSSSTVLTSLTEEEISKLVDKGTISQAEANAELARRAALKEAQGSQEINNSGTEYTQIDEEE</sequence>
<evidence type="ECO:0000313" key="3">
    <source>
        <dbReference type="Proteomes" id="UP000539052"/>
    </source>
</evidence>
<gene>
    <name evidence="2" type="ORF">G9470_07440</name>
</gene>
<comment type="caution">
    <text evidence="2">The sequence shown here is derived from an EMBL/GenBank/DDBJ whole genome shotgun (WGS) entry which is preliminary data.</text>
</comment>
<accession>A0ABX1VQQ3</accession>